<evidence type="ECO:0000256" key="6">
    <source>
        <dbReference type="SAM" id="MobiDB-lite"/>
    </source>
</evidence>
<dbReference type="InterPro" id="IPR036875">
    <property type="entry name" value="Znf_CCHC_sf"/>
</dbReference>
<sequence length="1118" mass="123718">MSNESGQQQEEVSALEAMILETSVDPMATLGAKMLEFEGASFVTNNPEKSGEGSEKSAGTNDLMETEEGEKNEGMPFVAEILNVVNEMSGKEMPEKAQKEGFGFILDDEMQQALDNIDDGNDTGGFGTSHLRCAIVQVQSSMAVAMLKRFTKNCPWFFGISNGTPTGSDRRLRLGDEVDIVNFAWKSGYEVLRHLDQDGTSPPWLNAGNINIQATAIKANIANPTNIVPKIGIVLNVKRRGMRKTNAIQSLTVVAPGMKVAQSIPGWALGEKDWFRTGQAVLVETVELMRPNLWKVNSIYALPINCPFGQANDRKAYHPFVAIGIDQSPILHKFPFRRGDLDATIAQGEQAIAAAVTACLDKLEEDILRFTITAEPQVEYGAEADTAIITIRHRLDNKQEMVDMSKMWTEDQPIHARVAAKGAKPCATGFIMNVERQESETGLSIVAKLFLAYQEAKNYDCEEAWDRIMDGELTEIEPLHSRKILMQRAEKFSVNLFTEMAKNTTTGLGTIMSILMARQGERTPPQNSWDELFVAKQPALNDLIGGQRETARLMLDSVPRVVFMQAPPGTGKTKVSVDIIAAHLRTNPDAHVLFVAPLNVAVVKAVEEMAKTMERMGWREDMLALFSGSGKKKYMLELNKIGPHLLAAALRAPQLFEELKDDQKRTVLRYIKACETSPRTANEGKAAQILLSKEKRRIIFCTLSLAEQIGTMFDETDMIIVDESGQASYVQLLSMLTNFPNLNKLLVAGDRWQLSVNLKDVPEAVQNGYGLDTAILNLDAAAGVDRTTLTVNFRSHPFITECISAGVYAAHNEILTTGRTTKQMDELTSKTPISLPVPQCPIILVHQIDRMQEDPTSFSATNPMQTRTVMKCLTFLRPCFNGLIRVVCFYAGQAKEIGTEVSALNMPNVMVTTVDGCQGHEAEFVFVVTTKAGLSSNDNSGAFWNDERRVNVALSRSKFGMMVVGDLKLLWTADGIWRRFLRRALDKAIAVTPEYIHAMMDPKPQFVDGVIATTNGSVKAFDFYDDWQGSDGPSLPRSIRPPRMLFAGISRQQQSARQPGSAHPNVPAGLCHYCLRPGHYYRNCPDRPSPSPNMPRPTSSRPGQWTNRTNDGRGRRND</sequence>
<organism evidence="8 9">
    <name type="scientific">Heterodera trifolii</name>
    <dbReference type="NCBI Taxonomy" id="157864"/>
    <lineage>
        <taxon>Eukaryota</taxon>
        <taxon>Metazoa</taxon>
        <taxon>Ecdysozoa</taxon>
        <taxon>Nematoda</taxon>
        <taxon>Chromadorea</taxon>
        <taxon>Rhabditida</taxon>
        <taxon>Tylenchina</taxon>
        <taxon>Tylenchomorpha</taxon>
        <taxon>Tylenchoidea</taxon>
        <taxon>Heteroderidae</taxon>
        <taxon>Heteroderinae</taxon>
        <taxon>Heterodera</taxon>
    </lineage>
</organism>
<keyword evidence="2" id="KW-0378">Hydrolase</keyword>
<evidence type="ECO:0000256" key="2">
    <source>
        <dbReference type="ARBA" id="ARBA00022801"/>
    </source>
</evidence>
<dbReference type="InterPro" id="IPR041679">
    <property type="entry name" value="DNA2/NAM7-like_C"/>
</dbReference>
<dbReference type="SUPFAM" id="SSF57756">
    <property type="entry name" value="Retrovirus zinc finger-like domains"/>
    <property type="match status" value="1"/>
</dbReference>
<dbReference type="GO" id="GO:0019899">
    <property type="term" value="F:enzyme binding"/>
    <property type="evidence" value="ECO:0007669"/>
    <property type="project" value="UniProtKB-ARBA"/>
</dbReference>
<evidence type="ECO:0000313" key="9">
    <source>
        <dbReference type="Proteomes" id="UP001620626"/>
    </source>
</evidence>
<keyword evidence="5" id="KW-0863">Zinc-finger</keyword>
<dbReference type="Proteomes" id="UP001620626">
    <property type="component" value="Unassembled WGS sequence"/>
</dbReference>
<dbReference type="GO" id="GO:0004386">
    <property type="term" value="F:helicase activity"/>
    <property type="evidence" value="ECO:0007669"/>
    <property type="project" value="UniProtKB-KW"/>
</dbReference>
<dbReference type="Pfam" id="PF13245">
    <property type="entry name" value="AAA_19"/>
    <property type="match status" value="1"/>
</dbReference>
<dbReference type="EMBL" id="JBICBT010000688">
    <property type="protein sequence ID" value="KAL3105341.1"/>
    <property type="molecule type" value="Genomic_DNA"/>
</dbReference>
<keyword evidence="1" id="KW-0547">Nucleotide-binding</keyword>
<keyword evidence="5" id="KW-0479">Metal-binding</keyword>
<dbReference type="CDD" id="cd18808">
    <property type="entry name" value="SF1_C_Upf1"/>
    <property type="match status" value="1"/>
</dbReference>
<evidence type="ECO:0000256" key="1">
    <source>
        <dbReference type="ARBA" id="ARBA00022741"/>
    </source>
</evidence>
<dbReference type="InterPro" id="IPR027417">
    <property type="entry name" value="P-loop_NTPase"/>
</dbReference>
<dbReference type="PROSITE" id="PS50158">
    <property type="entry name" value="ZF_CCHC"/>
    <property type="match status" value="1"/>
</dbReference>
<evidence type="ECO:0000313" key="8">
    <source>
        <dbReference type="EMBL" id="KAL3105341.1"/>
    </source>
</evidence>
<feature type="region of interest" description="Disordered" evidence="6">
    <location>
        <begin position="43"/>
        <end position="71"/>
    </location>
</feature>
<feature type="region of interest" description="Disordered" evidence="6">
    <location>
        <begin position="1085"/>
        <end position="1118"/>
    </location>
</feature>
<keyword evidence="3" id="KW-0347">Helicase</keyword>
<dbReference type="PANTHER" id="PTHR43788:SF16">
    <property type="entry name" value="HELICASE WITH ZINC FINGER 2"/>
    <property type="match status" value="1"/>
</dbReference>
<dbReference type="AlphaFoldDB" id="A0ABD2KR47"/>
<reference evidence="8 9" key="1">
    <citation type="submission" date="2024-10" db="EMBL/GenBank/DDBJ databases">
        <authorList>
            <person name="Kim D."/>
        </authorList>
    </citation>
    <scope>NUCLEOTIDE SEQUENCE [LARGE SCALE GENOMIC DNA]</scope>
    <source>
        <strain evidence="8">BH-2024</strain>
    </source>
</reference>
<dbReference type="GO" id="GO:0005524">
    <property type="term" value="F:ATP binding"/>
    <property type="evidence" value="ECO:0007669"/>
    <property type="project" value="UniProtKB-KW"/>
</dbReference>
<keyword evidence="9" id="KW-1185">Reference proteome</keyword>
<gene>
    <name evidence="8" type="ORF">niasHT_026074</name>
</gene>
<protein>
    <recommendedName>
        <fullName evidence="7">CCHC-type domain-containing protein</fullName>
    </recommendedName>
</protein>
<dbReference type="GO" id="GO:0008270">
    <property type="term" value="F:zinc ion binding"/>
    <property type="evidence" value="ECO:0007669"/>
    <property type="project" value="UniProtKB-KW"/>
</dbReference>
<evidence type="ECO:0000256" key="5">
    <source>
        <dbReference type="PROSITE-ProRule" id="PRU00047"/>
    </source>
</evidence>
<feature type="domain" description="CCHC-type" evidence="7">
    <location>
        <begin position="1071"/>
        <end position="1086"/>
    </location>
</feature>
<comment type="caution">
    <text evidence="8">The sequence shown here is derived from an EMBL/GenBank/DDBJ whole genome shotgun (WGS) entry which is preliminary data.</text>
</comment>
<evidence type="ECO:0000256" key="4">
    <source>
        <dbReference type="ARBA" id="ARBA00022840"/>
    </source>
</evidence>
<dbReference type="Pfam" id="PF13087">
    <property type="entry name" value="AAA_12"/>
    <property type="match status" value="1"/>
</dbReference>
<dbReference type="PANTHER" id="PTHR43788">
    <property type="entry name" value="DNA2/NAM7 HELICASE FAMILY MEMBER"/>
    <property type="match status" value="1"/>
</dbReference>
<evidence type="ECO:0000259" key="7">
    <source>
        <dbReference type="PROSITE" id="PS50158"/>
    </source>
</evidence>
<keyword evidence="4" id="KW-0067">ATP-binding</keyword>
<dbReference type="InterPro" id="IPR050534">
    <property type="entry name" value="Coronavir_polyprotein_1ab"/>
</dbReference>
<dbReference type="InterPro" id="IPR047187">
    <property type="entry name" value="SF1_C_Upf1"/>
</dbReference>
<dbReference type="Gene3D" id="4.10.60.10">
    <property type="entry name" value="Zinc finger, CCHC-type"/>
    <property type="match status" value="1"/>
</dbReference>
<feature type="compositionally biased region" description="Polar residues" evidence="6">
    <location>
        <begin position="1096"/>
        <end position="1105"/>
    </location>
</feature>
<evidence type="ECO:0000256" key="3">
    <source>
        <dbReference type="ARBA" id="ARBA00022806"/>
    </source>
</evidence>
<dbReference type="SUPFAM" id="SSF52540">
    <property type="entry name" value="P-loop containing nucleoside triphosphate hydrolases"/>
    <property type="match status" value="1"/>
</dbReference>
<dbReference type="GO" id="GO:0016787">
    <property type="term" value="F:hydrolase activity"/>
    <property type="evidence" value="ECO:0007669"/>
    <property type="project" value="UniProtKB-KW"/>
</dbReference>
<dbReference type="Gene3D" id="3.40.50.300">
    <property type="entry name" value="P-loop containing nucleotide triphosphate hydrolases"/>
    <property type="match status" value="2"/>
</dbReference>
<accession>A0ABD2KR47</accession>
<dbReference type="InterPro" id="IPR001878">
    <property type="entry name" value="Znf_CCHC"/>
</dbReference>
<keyword evidence="5" id="KW-0862">Zinc</keyword>
<proteinExistence type="predicted"/>
<name>A0ABD2KR47_9BILA</name>